<feature type="region of interest" description="Disordered" evidence="2">
    <location>
        <begin position="331"/>
        <end position="357"/>
    </location>
</feature>
<organism evidence="3 4">
    <name type="scientific">Heterodera schachtii</name>
    <name type="common">Sugarbeet cyst nematode worm</name>
    <name type="synonym">Tylenchus schachtii</name>
    <dbReference type="NCBI Taxonomy" id="97005"/>
    <lineage>
        <taxon>Eukaryota</taxon>
        <taxon>Metazoa</taxon>
        <taxon>Ecdysozoa</taxon>
        <taxon>Nematoda</taxon>
        <taxon>Chromadorea</taxon>
        <taxon>Rhabditida</taxon>
        <taxon>Tylenchina</taxon>
        <taxon>Tylenchomorpha</taxon>
        <taxon>Tylenchoidea</taxon>
        <taxon>Heteroderidae</taxon>
        <taxon>Heteroderinae</taxon>
        <taxon>Heterodera</taxon>
    </lineage>
</organism>
<feature type="region of interest" description="Disordered" evidence="2">
    <location>
        <begin position="38"/>
        <end position="64"/>
    </location>
</feature>
<keyword evidence="1" id="KW-0175">Coiled coil</keyword>
<evidence type="ECO:0000256" key="1">
    <source>
        <dbReference type="SAM" id="Coils"/>
    </source>
</evidence>
<evidence type="ECO:0000313" key="4">
    <source>
        <dbReference type="Proteomes" id="UP001620645"/>
    </source>
</evidence>
<dbReference type="EMBL" id="JBICCN010000083">
    <property type="protein sequence ID" value="KAL3095326.1"/>
    <property type="molecule type" value="Genomic_DNA"/>
</dbReference>
<comment type="caution">
    <text evidence="3">The sequence shown here is derived from an EMBL/GenBank/DDBJ whole genome shotgun (WGS) entry which is preliminary data.</text>
</comment>
<proteinExistence type="predicted"/>
<feature type="region of interest" description="Disordered" evidence="2">
    <location>
        <begin position="1"/>
        <end position="26"/>
    </location>
</feature>
<feature type="coiled-coil region" evidence="1">
    <location>
        <begin position="94"/>
        <end position="121"/>
    </location>
</feature>
<reference evidence="3 4" key="1">
    <citation type="submission" date="2024-10" db="EMBL/GenBank/DDBJ databases">
        <authorList>
            <person name="Kim D."/>
        </authorList>
    </citation>
    <scope>NUCLEOTIDE SEQUENCE [LARGE SCALE GENOMIC DNA]</scope>
    <source>
        <strain evidence="3">Taebaek</strain>
    </source>
</reference>
<feature type="coiled-coil region" evidence="1">
    <location>
        <begin position="455"/>
        <end position="539"/>
    </location>
</feature>
<sequence length="722" mass="82687">MPLLPLSHQKPYGSRIPTTKSSHGTRERRLTIDLGSAMFSSSPASTANLGPSRSQTPTNPMNSMPMNGSFTLTLPRDKPNPAPKCFGKSTHMLKEDYEKERARWEKKLEEAEQKLSEAAVHNSELFQLKAELNRKIIDFEKSQRPLIEQNRRLNERIKAANGESRNLEEQLAHVQDELLSLKDAYERVQKENASLRELRAFPEKLEELSRYRAQVLEMSKCITALRQSAAEKDRRHELLVMKMKRMRKSAMQESDRQSCTAGSEGSVEDSGSIGLDTITEDLDEEVELSAAFAIIGDGRGQNGEFVLLRQQLEMASDAVAELQRELERVREESAQRMNEETDRTRRELEEGRKRERKLEQQLANTTALNDLLEFQLVELTATKQQKESAVGTADKMCATDVSLPVNENSFEEEPKKWRTLEGKGQNTTDLLPTVNEALRKTIRSVLLAREEKLAIRQAMDAMEFLHNKKSFLETELNMAQCEMERMRREMETREREWGRQREEVLNERRQKKRELKTELEQLRKEKSEEMGAYARQVEELSRSLSAKIHTITDLTDRLAQFGAELDICRCQLTSSQAENGAINEQIGECLKQKDKAERELNRLRAEKEEAKEKLIREREERRITEQKAETEMSKDKTELIRLRTYNRELEGQFNAQMEMLGALKRKLLAIKDKEGSTGKGGGGATRSCGSTEDEQYHSEGSDESTANGTGRTAAAKVRWSQK</sequence>
<dbReference type="AlphaFoldDB" id="A0ABD2JXG0"/>
<name>A0ABD2JXG0_HETSC</name>
<feature type="coiled-coil region" evidence="1">
    <location>
        <begin position="586"/>
        <end position="627"/>
    </location>
</feature>
<dbReference type="Proteomes" id="UP001620645">
    <property type="component" value="Unassembled WGS sequence"/>
</dbReference>
<feature type="region of interest" description="Disordered" evidence="2">
    <location>
        <begin position="247"/>
        <end position="273"/>
    </location>
</feature>
<evidence type="ECO:0000256" key="2">
    <source>
        <dbReference type="SAM" id="MobiDB-lite"/>
    </source>
</evidence>
<protein>
    <submittedName>
        <fullName evidence="3">Uncharacterized protein</fullName>
    </submittedName>
</protein>
<accession>A0ABD2JXG0</accession>
<feature type="coiled-coil region" evidence="1">
    <location>
        <begin position="150"/>
        <end position="198"/>
    </location>
</feature>
<evidence type="ECO:0000313" key="3">
    <source>
        <dbReference type="EMBL" id="KAL3095326.1"/>
    </source>
</evidence>
<feature type="region of interest" description="Disordered" evidence="2">
    <location>
        <begin position="673"/>
        <end position="722"/>
    </location>
</feature>
<gene>
    <name evidence="3" type="ORF">niasHS_007425</name>
</gene>
<keyword evidence="4" id="KW-1185">Reference proteome</keyword>